<evidence type="ECO:0000256" key="6">
    <source>
        <dbReference type="SAM" id="MobiDB-lite"/>
    </source>
</evidence>
<dbReference type="RefSeq" id="XP_001487651.2">
    <property type="nucleotide sequence ID" value="XM_001487601.1"/>
</dbReference>
<keyword evidence="8" id="KW-1185">Reference proteome</keyword>
<comment type="subcellular location">
    <subcellularLocation>
        <location evidence="1">Endosome</location>
    </subcellularLocation>
</comment>
<dbReference type="EMBL" id="CH408155">
    <property type="protein sequence ID" value="EDK36930.2"/>
    <property type="molecule type" value="Genomic_DNA"/>
</dbReference>
<dbReference type="GO" id="GO:0000815">
    <property type="term" value="C:ESCRT III complex"/>
    <property type="evidence" value="ECO:0007669"/>
    <property type="project" value="TreeGrafter"/>
</dbReference>
<dbReference type="PANTHER" id="PTHR22761:SF10">
    <property type="entry name" value="GH13992P"/>
    <property type="match status" value="1"/>
</dbReference>
<evidence type="ECO:0000313" key="7">
    <source>
        <dbReference type="EMBL" id="EDK36930.2"/>
    </source>
</evidence>
<feature type="compositionally biased region" description="Basic and acidic residues" evidence="6">
    <location>
        <begin position="427"/>
        <end position="441"/>
    </location>
</feature>
<dbReference type="AlphaFoldDB" id="A5DCM3"/>
<dbReference type="GeneID" id="5129774"/>
<evidence type="ECO:0000313" key="8">
    <source>
        <dbReference type="Proteomes" id="UP000001997"/>
    </source>
</evidence>
<dbReference type="GO" id="GO:0005771">
    <property type="term" value="C:multivesicular body"/>
    <property type="evidence" value="ECO:0007669"/>
    <property type="project" value="TreeGrafter"/>
</dbReference>
<accession>A5DCM3</accession>
<proteinExistence type="inferred from homology"/>
<dbReference type="OrthoDB" id="10250120at2759"/>
<dbReference type="FunCoup" id="A5DCM3">
    <property type="interactions" value="71"/>
</dbReference>
<dbReference type="OMA" id="NEQMATT"/>
<dbReference type="GO" id="GO:0009898">
    <property type="term" value="C:cytoplasmic side of plasma membrane"/>
    <property type="evidence" value="ECO:0007669"/>
    <property type="project" value="TreeGrafter"/>
</dbReference>
<evidence type="ECO:0000256" key="4">
    <source>
        <dbReference type="ARBA" id="ARBA00040017"/>
    </source>
</evidence>
<dbReference type="GO" id="GO:0032511">
    <property type="term" value="P:late endosome to vacuole transport via multivesicular body sorting pathway"/>
    <property type="evidence" value="ECO:0007669"/>
    <property type="project" value="TreeGrafter"/>
</dbReference>
<feature type="compositionally biased region" description="Acidic residues" evidence="6">
    <location>
        <begin position="388"/>
        <end position="397"/>
    </location>
</feature>
<feature type="region of interest" description="Disordered" evidence="6">
    <location>
        <begin position="382"/>
        <end position="457"/>
    </location>
</feature>
<feature type="compositionally biased region" description="Basic and acidic residues" evidence="6">
    <location>
        <begin position="398"/>
        <end position="410"/>
    </location>
</feature>
<organism evidence="7 8">
    <name type="scientific">Meyerozyma guilliermondii (strain ATCC 6260 / CBS 566 / DSM 6381 / JCM 1539 / NBRC 10279 / NRRL Y-324)</name>
    <name type="common">Yeast</name>
    <name type="synonym">Candida guilliermondii</name>
    <dbReference type="NCBI Taxonomy" id="294746"/>
    <lineage>
        <taxon>Eukaryota</taxon>
        <taxon>Fungi</taxon>
        <taxon>Dikarya</taxon>
        <taxon>Ascomycota</taxon>
        <taxon>Saccharomycotina</taxon>
        <taxon>Pichiomycetes</taxon>
        <taxon>Debaryomycetaceae</taxon>
        <taxon>Meyerozyma</taxon>
    </lineage>
</organism>
<evidence type="ECO:0000256" key="1">
    <source>
        <dbReference type="ARBA" id="ARBA00004177"/>
    </source>
</evidence>
<feature type="compositionally biased region" description="Basic and acidic residues" evidence="6">
    <location>
        <begin position="448"/>
        <end position="457"/>
    </location>
</feature>
<dbReference type="Proteomes" id="UP000001997">
    <property type="component" value="Unassembled WGS sequence"/>
</dbReference>
<reference evidence="7 8" key="1">
    <citation type="journal article" date="2009" name="Nature">
        <title>Evolution of pathogenicity and sexual reproduction in eight Candida genomes.</title>
        <authorList>
            <person name="Butler G."/>
            <person name="Rasmussen M.D."/>
            <person name="Lin M.F."/>
            <person name="Santos M.A."/>
            <person name="Sakthikumar S."/>
            <person name="Munro C.A."/>
            <person name="Rheinbay E."/>
            <person name="Grabherr M."/>
            <person name="Forche A."/>
            <person name="Reedy J.L."/>
            <person name="Agrafioti I."/>
            <person name="Arnaud M.B."/>
            <person name="Bates S."/>
            <person name="Brown A.J."/>
            <person name="Brunke S."/>
            <person name="Costanzo M.C."/>
            <person name="Fitzpatrick D.A."/>
            <person name="de Groot P.W."/>
            <person name="Harris D."/>
            <person name="Hoyer L.L."/>
            <person name="Hube B."/>
            <person name="Klis F.M."/>
            <person name="Kodira C."/>
            <person name="Lennard N."/>
            <person name="Logue M.E."/>
            <person name="Martin R."/>
            <person name="Neiman A.M."/>
            <person name="Nikolaou E."/>
            <person name="Quail M.A."/>
            <person name="Quinn J."/>
            <person name="Santos M.C."/>
            <person name="Schmitzberger F.F."/>
            <person name="Sherlock G."/>
            <person name="Shah P."/>
            <person name="Silverstein K.A."/>
            <person name="Skrzypek M.S."/>
            <person name="Soll D."/>
            <person name="Staggs R."/>
            <person name="Stansfield I."/>
            <person name="Stumpf M.P."/>
            <person name="Sudbery P.E."/>
            <person name="Srikantha T."/>
            <person name="Zeng Q."/>
            <person name="Berman J."/>
            <person name="Berriman M."/>
            <person name="Heitman J."/>
            <person name="Gow N.A."/>
            <person name="Lorenz M.C."/>
            <person name="Birren B.W."/>
            <person name="Kellis M."/>
            <person name="Cuomo C.A."/>
        </authorList>
    </citation>
    <scope>NUCLEOTIDE SEQUENCE [LARGE SCALE GENOMIC DNA]</scope>
    <source>
        <strain evidence="8">ATCC 6260 / CBS 566 / DSM 6381 / JCM 1539 / NBRC 10279 / NRRL Y-324</strain>
    </source>
</reference>
<dbReference type="eggNOG" id="KOG2911">
    <property type="taxonomic scope" value="Eukaryota"/>
</dbReference>
<dbReference type="HOGENOM" id="CLU_021165_3_0_1"/>
<keyword evidence="3" id="KW-0967">Endosome</keyword>
<dbReference type="Pfam" id="PF03357">
    <property type="entry name" value="Snf7"/>
    <property type="match status" value="1"/>
</dbReference>
<dbReference type="InterPro" id="IPR005024">
    <property type="entry name" value="Snf7_fam"/>
</dbReference>
<evidence type="ECO:0000256" key="3">
    <source>
        <dbReference type="ARBA" id="ARBA00022753"/>
    </source>
</evidence>
<gene>
    <name evidence="7" type="ORF">PGUG_01028</name>
</gene>
<protein>
    <recommendedName>
        <fullName evidence="4">Vacuolar-sorting protein SNF7</fullName>
    </recommendedName>
    <alternativeName>
        <fullName evidence="5">Vacuolar protein-sorting-associated protein 32</fullName>
    </alternativeName>
</protein>
<evidence type="ECO:0000256" key="5">
    <source>
        <dbReference type="ARBA" id="ARBA00042586"/>
    </source>
</evidence>
<evidence type="ECO:0000256" key="2">
    <source>
        <dbReference type="ARBA" id="ARBA00006190"/>
    </source>
</evidence>
<sequence>MTIEDEIRNHKSFTPSRLRSLYNDFSKLKLLNPEGYDANIYAWSSLLQTLAKKNYFGLFSFPVNEPSLEDFLSLAEFGKPRSLGDVLQAMLDAETIVPASQFVSHQTRFSLKKDASSSFSPRVLLSRIMSSAGFGQFKSVDSKCKLVNERYIIWNQLVEVGSNILKHLQEKMTKGVYSDCIYTGHLLRQHISEFLGKDINTAEFEILLVYWSRDQRVCLLQRAADVSAGDVDEAIVKFKLEQITSEDIAIANLRDNAFKVAKREIYLHEKIESTRNSIKALLQQQLKTNEDTTRQRIKSLLSTKRLLTKSFTNASELSIQLSTILNKIDDSSNNIATYQLLSQSSKALTSMQSKIDIDQVLNLKEDIQEQIQTTDEITDALSAPQNASDDEIEQELQEMEREAQQKEAKESNAQNPAEPAKTATEPLPKENDVTSKMEHLQLSDNEEPQQKEEPLLA</sequence>
<dbReference type="KEGG" id="pgu:PGUG_01028"/>
<dbReference type="GO" id="GO:0006900">
    <property type="term" value="P:vesicle budding from membrane"/>
    <property type="evidence" value="ECO:0007669"/>
    <property type="project" value="TreeGrafter"/>
</dbReference>
<comment type="similarity">
    <text evidence="2">Belongs to the SNF7 family.</text>
</comment>
<dbReference type="Pfam" id="PF25880">
    <property type="entry name" value="WHD_CHMP7_1st"/>
    <property type="match status" value="1"/>
</dbReference>
<dbReference type="VEuPathDB" id="FungiDB:PGUG_01028"/>
<dbReference type="PANTHER" id="PTHR22761">
    <property type="entry name" value="CHARGED MULTIVESICULAR BODY PROTEIN"/>
    <property type="match status" value="1"/>
</dbReference>
<dbReference type="InParanoid" id="A5DCM3"/>
<dbReference type="STRING" id="294746.A5DCM3"/>
<name>A5DCM3_PICGU</name>